<organism evidence="2">
    <name type="scientific">Hemiselmis andersenii</name>
    <name type="common">Cryptophyte alga</name>
    <dbReference type="NCBI Taxonomy" id="464988"/>
    <lineage>
        <taxon>Eukaryota</taxon>
        <taxon>Cryptophyceae</taxon>
        <taxon>Cryptomonadales</taxon>
        <taxon>Hemiselmidaceae</taxon>
        <taxon>Hemiselmis</taxon>
    </lineage>
</organism>
<gene>
    <name evidence="2" type="ORF">HAND00432_LOCUS23242</name>
</gene>
<dbReference type="AlphaFoldDB" id="A0A6T8IGW4"/>
<dbReference type="SUPFAM" id="SSF103107">
    <property type="entry name" value="Hypothetical protein c14orf129, hspc210"/>
    <property type="match status" value="1"/>
</dbReference>
<name>A0A6T8IGW4_HEMAN</name>
<feature type="domain" description="GSKIP" evidence="1">
    <location>
        <begin position="10"/>
        <end position="109"/>
    </location>
</feature>
<dbReference type="InterPro" id="IPR007967">
    <property type="entry name" value="GSKIP_dom"/>
</dbReference>
<accession>A0A6T8IGW4</accession>
<dbReference type="InterPro" id="IPR023231">
    <property type="entry name" value="GSKIP_dom_sf"/>
</dbReference>
<dbReference type="Gene3D" id="3.30.2280.10">
    <property type="entry name" value="Hypothetical protein (hspc210)"/>
    <property type="match status" value="1"/>
</dbReference>
<evidence type="ECO:0000259" key="1">
    <source>
        <dbReference type="Pfam" id="PF05303"/>
    </source>
</evidence>
<dbReference type="Pfam" id="PF05303">
    <property type="entry name" value="GSKIP_dom"/>
    <property type="match status" value="1"/>
</dbReference>
<sequence length="131" mass="13835">MEGAVLQDVRSSLKECTSKVRSASVEDDGAGGDAEVVHVAVTTIEGGRLRVKASEQGYHLLEYSNEDGTSVAMRKEEDVEFESLHALLSHHSKAYRESFAGELGDALSALGALQGSRRSSSSASGEEGGYS</sequence>
<proteinExistence type="predicted"/>
<reference evidence="2" key="1">
    <citation type="submission" date="2021-01" db="EMBL/GenBank/DDBJ databases">
        <authorList>
            <person name="Corre E."/>
            <person name="Pelletier E."/>
            <person name="Niang G."/>
            <person name="Scheremetjew M."/>
            <person name="Finn R."/>
            <person name="Kale V."/>
            <person name="Holt S."/>
            <person name="Cochrane G."/>
            <person name="Meng A."/>
            <person name="Brown T."/>
            <person name="Cohen L."/>
        </authorList>
    </citation>
    <scope>NUCLEOTIDE SEQUENCE</scope>
    <source>
        <strain evidence="2">CCMP644</strain>
    </source>
</reference>
<protein>
    <recommendedName>
        <fullName evidence="1">GSKIP domain-containing protein</fullName>
    </recommendedName>
</protein>
<evidence type="ECO:0000313" key="2">
    <source>
        <dbReference type="EMBL" id="CAD8972241.1"/>
    </source>
</evidence>
<dbReference type="EMBL" id="HBFX01038608">
    <property type="protein sequence ID" value="CAD8972241.1"/>
    <property type="molecule type" value="Transcribed_RNA"/>
</dbReference>